<keyword evidence="5" id="KW-0234">DNA repair</keyword>
<dbReference type="CDD" id="cd06529">
    <property type="entry name" value="S24_LexA-like"/>
    <property type="match status" value="1"/>
</dbReference>
<keyword evidence="9" id="KW-0614">Plasmid</keyword>
<proteinExistence type="inferred from homology"/>
<gene>
    <name evidence="9" type="ORF">FUAX_54620</name>
</gene>
<dbReference type="InterPro" id="IPR039418">
    <property type="entry name" value="LexA-like"/>
</dbReference>
<evidence type="ECO:0000313" key="9">
    <source>
        <dbReference type="EMBL" id="BDD13030.1"/>
    </source>
</evidence>
<dbReference type="SUPFAM" id="SSF51306">
    <property type="entry name" value="LexA/Signal peptidase"/>
    <property type="match status" value="1"/>
</dbReference>
<dbReference type="GO" id="GO:0009432">
    <property type="term" value="P:SOS response"/>
    <property type="evidence" value="ECO:0007669"/>
    <property type="project" value="UniProtKB-KW"/>
</dbReference>
<dbReference type="GO" id="GO:0016787">
    <property type="term" value="F:hydrolase activity"/>
    <property type="evidence" value="ECO:0007669"/>
    <property type="project" value="UniProtKB-KW"/>
</dbReference>
<dbReference type="PANTHER" id="PTHR33516:SF2">
    <property type="entry name" value="LEXA REPRESSOR-RELATED"/>
    <property type="match status" value="1"/>
</dbReference>
<dbReference type="Gene3D" id="2.10.109.10">
    <property type="entry name" value="Umud Fragment, subunit A"/>
    <property type="match status" value="1"/>
</dbReference>
<dbReference type="KEGG" id="fax:FUAX_54620"/>
<evidence type="ECO:0000313" key="10">
    <source>
        <dbReference type="Proteomes" id="UP001348817"/>
    </source>
</evidence>
<evidence type="ECO:0000259" key="8">
    <source>
        <dbReference type="Pfam" id="PF00717"/>
    </source>
</evidence>
<evidence type="ECO:0000256" key="7">
    <source>
        <dbReference type="RuleBase" id="RU003991"/>
    </source>
</evidence>
<dbReference type="InterPro" id="IPR015927">
    <property type="entry name" value="Peptidase_S24_S26A/B/C"/>
</dbReference>
<dbReference type="EMBL" id="AP025324">
    <property type="protein sequence ID" value="BDD13030.1"/>
    <property type="molecule type" value="Genomic_DNA"/>
</dbReference>
<dbReference type="InterPro" id="IPR050077">
    <property type="entry name" value="LexA_repressor"/>
</dbReference>
<evidence type="ECO:0000256" key="5">
    <source>
        <dbReference type="ARBA" id="ARBA00023204"/>
    </source>
</evidence>
<organism evidence="9 10">
    <name type="scientific">Fulvitalea axinellae</name>
    <dbReference type="NCBI Taxonomy" id="1182444"/>
    <lineage>
        <taxon>Bacteria</taxon>
        <taxon>Pseudomonadati</taxon>
        <taxon>Bacteroidota</taxon>
        <taxon>Cytophagia</taxon>
        <taxon>Cytophagales</taxon>
        <taxon>Persicobacteraceae</taxon>
        <taxon>Fulvitalea</taxon>
    </lineage>
</organism>
<dbReference type="InterPro" id="IPR006197">
    <property type="entry name" value="Peptidase_S24_LexA"/>
</dbReference>
<dbReference type="GO" id="GO:0006355">
    <property type="term" value="P:regulation of DNA-templated transcription"/>
    <property type="evidence" value="ECO:0007669"/>
    <property type="project" value="InterPro"/>
</dbReference>
<feature type="domain" description="Peptidase S24/S26A/S26B/S26C" evidence="8">
    <location>
        <begin position="114"/>
        <end position="226"/>
    </location>
</feature>
<evidence type="ECO:0000256" key="2">
    <source>
        <dbReference type="ARBA" id="ARBA00022763"/>
    </source>
</evidence>
<dbReference type="GO" id="GO:0003677">
    <property type="term" value="F:DNA binding"/>
    <property type="evidence" value="ECO:0007669"/>
    <property type="project" value="InterPro"/>
</dbReference>
<protein>
    <recommendedName>
        <fullName evidence="8">Peptidase S24/S26A/S26B/S26C domain-containing protein</fullName>
    </recommendedName>
</protein>
<sequence length="234" mass="26225">MYLCGETGHARVCTLIIRREAETIYTVCVMFFSMYKLCSRIDFSGRKIILHLLAKGEYRERFLVVLKRVMAMFRTEWGLVVLMDLSKNIVVMAGPLALYVPENAGLGGVPLVMFPVTAGFPSPAEDYLEGVIDLNRELVGNREATFFARVRGESMSGANIHDGDVLVVDRSMRPREGDLAVCCVNGEFTLKRFSRRGGKVRLLAANPEFPDIEVGAGDDFMVWGVVTYTIQRRK</sequence>
<evidence type="ECO:0000256" key="4">
    <source>
        <dbReference type="ARBA" id="ARBA00022813"/>
    </source>
</evidence>
<dbReference type="NCBIfam" id="NF007621">
    <property type="entry name" value="PRK10276.1"/>
    <property type="match status" value="1"/>
</dbReference>
<dbReference type="GO" id="GO:0006281">
    <property type="term" value="P:DNA repair"/>
    <property type="evidence" value="ECO:0007669"/>
    <property type="project" value="UniProtKB-KW"/>
</dbReference>
<dbReference type="InterPro" id="IPR036286">
    <property type="entry name" value="LexA/Signal_pep-like_sf"/>
</dbReference>
<dbReference type="AlphaFoldDB" id="A0AAU9DP74"/>
<evidence type="ECO:0000256" key="3">
    <source>
        <dbReference type="ARBA" id="ARBA00022801"/>
    </source>
</evidence>
<keyword evidence="6" id="KW-0742">SOS response</keyword>
<geneLocation type="plasmid" evidence="9 10">
    <name>pFA10</name>
</geneLocation>
<evidence type="ECO:0000256" key="6">
    <source>
        <dbReference type="ARBA" id="ARBA00023236"/>
    </source>
</evidence>
<keyword evidence="10" id="KW-1185">Reference proteome</keyword>
<keyword evidence="2" id="KW-0227">DNA damage</keyword>
<dbReference type="Pfam" id="PF00717">
    <property type="entry name" value="Peptidase_S24"/>
    <property type="match status" value="1"/>
</dbReference>
<keyword evidence="3 7" id="KW-0378">Hydrolase</keyword>
<dbReference type="Proteomes" id="UP001348817">
    <property type="component" value="Plasmid pFA10"/>
</dbReference>
<dbReference type="PANTHER" id="PTHR33516">
    <property type="entry name" value="LEXA REPRESSOR"/>
    <property type="match status" value="1"/>
</dbReference>
<evidence type="ECO:0000256" key="1">
    <source>
        <dbReference type="ARBA" id="ARBA00007484"/>
    </source>
</evidence>
<keyword evidence="4 7" id="KW-0068">Autocatalytic cleavage</keyword>
<dbReference type="PRINTS" id="PR00726">
    <property type="entry name" value="LEXASERPTASE"/>
</dbReference>
<comment type="similarity">
    <text evidence="1 7">Belongs to the peptidase S24 family.</text>
</comment>
<name>A0AAU9DP74_9BACT</name>
<accession>A0AAU9DP74</accession>
<reference evidence="9 10" key="1">
    <citation type="submission" date="2021-12" db="EMBL/GenBank/DDBJ databases">
        <title>Genome sequencing of bacteria with rrn-lacking chromosome and rrn-plasmid.</title>
        <authorList>
            <person name="Anda M."/>
            <person name="Iwasaki W."/>
        </authorList>
    </citation>
    <scope>NUCLEOTIDE SEQUENCE [LARGE SCALE GENOMIC DNA]</scope>
    <source>
        <strain evidence="9 10">DSM 100852</strain>
        <plasmid evidence="9 10">pFA10</plasmid>
    </source>
</reference>